<proteinExistence type="predicted"/>
<dbReference type="Pfam" id="PF00570">
    <property type="entry name" value="HRDC"/>
    <property type="match status" value="1"/>
</dbReference>
<dbReference type="GO" id="GO:0000166">
    <property type="term" value="F:nucleotide binding"/>
    <property type="evidence" value="ECO:0007669"/>
    <property type="project" value="InterPro"/>
</dbReference>
<dbReference type="GO" id="GO:0003676">
    <property type="term" value="F:nucleic acid binding"/>
    <property type="evidence" value="ECO:0007669"/>
    <property type="project" value="InterPro"/>
</dbReference>
<dbReference type="CDD" id="cd06142">
    <property type="entry name" value="RNaseD_exo"/>
    <property type="match status" value="1"/>
</dbReference>
<dbReference type="PANTHER" id="PTHR47649:SF1">
    <property type="entry name" value="RIBONUCLEASE D"/>
    <property type="match status" value="1"/>
</dbReference>
<evidence type="ECO:0000259" key="1">
    <source>
        <dbReference type="PROSITE" id="PS50967"/>
    </source>
</evidence>
<dbReference type="InterPro" id="IPR036397">
    <property type="entry name" value="RNaseH_sf"/>
</dbReference>
<dbReference type="EC" id="3.1.13.5" evidence="2"/>
<dbReference type="AlphaFoldDB" id="A0A4P7QFR6"/>
<dbReference type="InterPro" id="IPR002562">
    <property type="entry name" value="3'-5'_exonuclease_dom"/>
</dbReference>
<dbReference type="Pfam" id="PF01612">
    <property type="entry name" value="DNA_pol_A_exo1"/>
    <property type="match status" value="1"/>
</dbReference>
<dbReference type="SMART" id="SM00341">
    <property type="entry name" value="HRDC"/>
    <property type="match status" value="1"/>
</dbReference>
<dbReference type="GO" id="GO:0006139">
    <property type="term" value="P:nucleobase-containing compound metabolic process"/>
    <property type="evidence" value="ECO:0007669"/>
    <property type="project" value="InterPro"/>
</dbReference>
<dbReference type="KEGG" id="cee:CENDO_06490"/>
<dbReference type="Proteomes" id="UP000296352">
    <property type="component" value="Chromosome"/>
</dbReference>
<name>A0A4P7QFR6_9CORY</name>
<dbReference type="OrthoDB" id="144122at2"/>
<dbReference type="InterPro" id="IPR051086">
    <property type="entry name" value="RNase_D-like"/>
</dbReference>
<keyword evidence="3" id="KW-1185">Reference proteome</keyword>
<gene>
    <name evidence="2" type="primary">rnd</name>
    <name evidence="2" type="ORF">CENDO_06490</name>
</gene>
<dbReference type="PANTHER" id="PTHR47649">
    <property type="entry name" value="RIBONUCLEASE D"/>
    <property type="match status" value="1"/>
</dbReference>
<dbReference type="InterPro" id="IPR010997">
    <property type="entry name" value="HRDC-like_sf"/>
</dbReference>
<dbReference type="SUPFAM" id="SSF53098">
    <property type="entry name" value="Ribonuclease H-like"/>
    <property type="match status" value="1"/>
</dbReference>
<dbReference type="Gene3D" id="3.30.420.10">
    <property type="entry name" value="Ribonuclease H-like superfamily/Ribonuclease H"/>
    <property type="match status" value="1"/>
</dbReference>
<sequence>MVRLNAPARGIPPALYTPDEFQAAADALAAGTGPIAIDTERAGNYRYDDRAFLLQLRRADTDTFLIAPEGHRDAVAKILGPVINGKQWILHSARNDLPCLAWLGLHPGELFDTEVASRLAGFRRPSLLNMMDQLLDLQIDKAHSMANWSAYPLPKSWLAYAALDVEHLIELAEELEFLLEEDGYLEWAEEEFRHIVELFKGPCEPEEGNWRSTKGMGSLRSSQQLAVARALWFDRDESAKAMDASPFAILPNKTLIEAARTLPDSYRDVTRLPQFPRDRPGAAEHILKVIDNALDTDPTTWPDLHGPAPSSLPKQLWKNNFSNSWSSYQNVRDEIAGEAEELDLQVDLVIEPHALTDVFWAFVHSALTHPGVEAKDSVNTSTRKLIDRVEPLSLSWLSPTDIEPALATAGVRPWQRRIVTPILRRRLFP</sequence>
<evidence type="ECO:0000313" key="2">
    <source>
        <dbReference type="EMBL" id="QCB28572.1"/>
    </source>
</evidence>
<feature type="domain" description="HRDC" evidence="1">
    <location>
        <begin position="221"/>
        <end position="300"/>
    </location>
</feature>
<dbReference type="InterPro" id="IPR012337">
    <property type="entry name" value="RNaseH-like_sf"/>
</dbReference>
<keyword evidence="2" id="KW-0378">Hydrolase</keyword>
<dbReference type="GO" id="GO:0033890">
    <property type="term" value="F:ribonuclease D activity"/>
    <property type="evidence" value="ECO:0007669"/>
    <property type="project" value="UniProtKB-EC"/>
</dbReference>
<dbReference type="EMBL" id="CP039247">
    <property type="protein sequence ID" value="QCB28572.1"/>
    <property type="molecule type" value="Genomic_DNA"/>
</dbReference>
<reference evidence="2 3" key="1">
    <citation type="submission" date="2019-04" db="EMBL/GenBank/DDBJ databases">
        <title>Corynebacterium endometrii sp. nov., isolated from the uterus of a cow with endometritis.</title>
        <authorList>
            <person name="Ballas P."/>
            <person name="Ruckert C."/>
            <person name="Wagener K."/>
            <person name="Drillich M."/>
            <person name="Kaempfer P."/>
            <person name="Busse H.-J."/>
            <person name="Ehling-Schulz M."/>
        </authorList>
    </citation>
    <scope>NUCLEOTIDE SEQUENCE [LARGE SCALE GENOMIC DNA]</scope>
    <source>
        <strain evidence="2 3">LMM-1653</strain>
    </source>
</reference>
<dbReference type="SUPFAM" id="SSF47819">
    <property type="entry name" value="HRDC-like"/>
    <property type="match status" value="1"/>
</dbReference>
<dbReference type="PROSITE" id="PS50967">
    <property type="entry name" value="HRDC"/>
    <property type="match status" value="1"/>
</dbReference>
<accession>A0A4P7QFR6</accession>
<organism evidence="2 3">
    <name type="scientific">Corynebacterium endometrii</name>
    <dbReference type="NCBI Taxonomy" id="2488819"/>
    <lineage>
        <taxon>Bacteria</taxon>
        <taxon>Bacillati</taxon>
        <taxon>Actinomycetota</taxon>
        <taxon>Actinomycetes</taxon>
        <taxon>Mycobacteriales</taxon>
        <taxon>Corynebacteriaceae</taxon>
        <taxon>Corynebacterium</taxon>
    </lineage>
</organism>
<evidence type="ECO:0000313" key="3">
    <source>
        <dbReference type="Proteomes" id="UP000296352"/>
    </source>
</evidence>
<dbReference type="SMART" id="SM00474">
    <property type="entry name" value="35EXOc"/>
    <property type="match status" value="1"/>
</dbReference>
<dbReference type="Gene3D" id="1.10.150.80">
    <property type="entry name" value="HRDC domain"/>
    <property type="match status" value="2"/>
</dbReference>
<dbReference type="InterPro" id="IPR002121">
    <property type="entry name" value="HRDC_dom"/>
</dbReference>
<dbReference type="GO" id="GO:0008408">
    <property type="term" value="F:3'-5' exonuclease activity"/>
    <property type="evidence" value="ECO:0007669"/>
    <property type="project" value="InterPro"/>
</dbReference>
<protein>
    <submittedName>
        <fullName evidence="2">Ribonuclease D</fullName>
        <ecNumber evidence="2">3.1.13.5</ecNumber>
    </submittedName>
</protein>
<dbReference type="InterPro" id="IPR044876">
    <property type="entry name" value="HRDC_dom_sf"/>
</dbReference>